<dbReference type="GO" id="GO:0016811">
    <property type="term" value="F:hydrolase activity, acting on carbon-nitrogen (but not peptide) bonds, in linear amides"/>
    <property type="evidence" value="ECO:0007669"/>
    <property type="project" value="InterPro"/>
</dbReference>
<evidence type="ECO:0000256" key="2">
    <source>
        <dbReference type="ARBA" id="ARBA00022692"/>
    </source>
</evidence>
<name>A0A6C0KDF5_9ZZZZ</name>
<evidence type="ECO:0000256" key="1">
    <source>
        <dbReference type="ARBA" id="ARBA00004141"/>
    </source>
</evidence>
<evidence type="ECO:0000313" key="7">
    <source>
        <dbReference type="EMBL" id="QHU14767.1"/>
    </source>
</evidence>
<evidence type="ECO:0000256" key="6">
    <source>
        <dbReference type="SAM" id="Phobius"/>
    </source>
</evidence>
<dbReference type="GO" id="GO:0005789">
    <property type="term" value="C:endoplasmic reticulum membrane"/>
    <property type="evidence" value="ECO:0007669"/>
    <property type="project" value="TreeGrafter"/>
</dbReference>
<comment type="subcellular location">
    <subcellularLocation>
        <location evidence="1">Membrane</location>
        <topology evidence="1">Multi-pass membrane protein</topology>
    </subcellularLocation>
</comment>
<feature type="transmembrane region" description="Helical" evidence="6">
    <location>
        <begin position="102"/>
        <end position="135"/>
    </location>
</feature>
<dbReference type="GO" id="GO:0046514">
    <property type="term" value="P:ceramide catabolic process"/>
    <property type="evidence" value="ECO:0007669"/>
    <property type="project" value="TreeGrafter"/>
</dbReference>
<dbReference type="PANTHER" id="PTHR46187">
    <property type="entry name" value="ALKALINE CERAMIDASE 3"/>
    <property type="match status" value="1"/>
</dbReference>
<dbReference type="AlphaFoldDB" id="A0A6C0KDF5"/>
<feature type="transmembrane region" description="Helical" evidence="6">
    <location>
        <begin position="26"/>
        <end position="43"/>
    </location>
</feature>
<feature type="transmembrane region" description="Helical" evidence="6">
    <location>
        <begin position="147"/>
        <end position="165"/>
    </location>
</feature>
<proteinExistence type="predicted"/>
<dbReference type="GO" id="GO:0046513">
    <property type="term" value="P:ceramide biosynthetic process"/>
    <property type="evidence" value="ECO:0007669"/>
    <property type="project" value="TreeGrafter"/>
</dbReference>
<organism evidence="7">
    <name type="scientific">viral metagenome</name>
    <dbReference type="NCBI Taxonomy" id="1070528"/>
    <lineage>
        <taxon>unclassified sequences</taxon>
        <taxon>metagenomes</taxon>
        <taxon>organismal metagenomes</taxon>
    </lineage>
</organism>
<keyword evidence="5 6" id="KW-0472">Membrane</keyword>
<evidence type="ECO:0000256" key="5">
    <source>
        <dbReference type="ARBA" id="ARBA00023136"/>
    </source>
</evidence>
<protein>
    <recommendedName>
        <fullName evidence="8">Ceramidase</fullName>
    </recommendedName>
</protein>
<dbReference type="InterPro" id="IPR008901">
    <property type="entry name" value="ACER"/>
</dbReference>
<dbReference type="EMBL" id="MN740847">
    <property type="protein sequence ID" value="QHU14767.1"/>
    <property type="molecule type" value="Genomic_DNA"/>
</dbReference>
<accession>A0A6C0KDF5</accession>
<evidence type="ECO:0000256" key="3">
    <source>
        <dbReference type="ARBA" id="ARBA00022801"/>
    </source>
</evidence>
<reference evidence="7" key="1">
    <citation type="journal article" date="2020" name="Nature">
        <title>Giant virus diversity and host interactions through global metagenomics.</title>
        <authorList>
            <person name="Schulz F."/>
            <person name="Roux S."/>
            <person name="Paez-Espino D."/>
            <person name="Jungbluth S."/>
            <person name="Walsh D.A."/>
            <person name="Denef V.J."/>
            <person name="McMahon K.D."/>
            <person name="Konstantinidis K.T."/>
            <person name="Eloe-Fadrosh E.A."/>
            <person name="Kyrpides N.C."/>
            <person name="Woyke T."/>
        </authorList>
    </citation>
    <scope>NUCLEOTIDE SEQUENCE</scope>
    <source>
        <strain evidence="7">GVMAG-S-1102244-55</strain>
    </source>
</reference>
<feature type="transmembrane region" description="Helical" evidence="6">
    <location>
        <begin position="177"/>
        <end position="197"/>
    </location>
</feature>
<evidence type="ECO:0008006" key="8">
    <source>
        <dbReference type="Google" id="ProtNLM"/>
    </source>
</evidence>
<keyword evidence="2 6" id="KW-0812">Transmembrane</keyword>
<evidence type="ECO:0000256" key="4">
    <source>
        <dbReference type="ARBA" id="ARBA00022989"/>
    </source>
</evidence>
<keyword evidence="3" id="KW-0378">Hydrolase</keyword>
<dbReference type="Pfam" id="PF05875">
    <property type="entry name" value="Ceramidase"/>
    <property type="match status" value="1"/>
</dbReference>
<sequence>MYWGNPDASVNFCEDKYNVLPYVAEYYNTMSAISYLIVGLILRNFTKLKKISNSILFLGVGTMLLHGTLRKYGQWVDECGMLSFSYDVIVEFRRRRNKTTNYLYFVSLIGSYFMLVKFHLFVLLFLGLQVYIFILSNKTYKNYREKILIQSYGGVFIVSMVLWFLDQFYCGYTKNYQFHALWHVGTSLSILLGCLTLI</sequence>
<dbReference type="PANTHER" id="PTHR46187:SF3">
    <property type="entry name" value="ALKALINE CERAMIDASE 3"/>
    <property type="match status" value="1"/>
</dbReference>
<keyword evidence="4 6" id="KW-1133">Transmembrane helix</keyword>